<keyword evidence="7" id="KW-1003">Cell membrane</keyword>
<comment type="subcellular location">
    <subcellularLocation>
        <location evidence="7">Cell membrane</location>
        <topology evidence="7">Peripheral membrane protein</topology>
    </subcellularLocation>
</comment>
<comment type="similarity">
    <text evidence="7">Belongs to the HemG family.</text>
</comment>
<dbReference type="InterPro" id="IPR052200">
    <property type="entry name" value="Protoporphyrinogen_IX_DH"/>
</dbReference>
<keyword evidence="4 7" id="KW-0560">Oxidoreductase</keyword>
<dbReference type="InterPro" id="IPR044264">
    <property type="entry name" value="HemG"/>
</dbReference>
<comment type="catalytic activity">
    <reaction evidence="7">
        <text>protoporphyrinogen IX + 3 a quinone = protoporphyrin IX + 3 a quinol</text>
        <dbReference type="Rhea" id="RHEA:65032"/>
        <dbReference type="ChEBI" id="CHEBI:24646"/>
        <dbReference type="ChEBI" id="CHEBI:57306"/>
        <dbReference type="ChEBI" id="CHEBI:57307"/>
        <dbReference type="ChEBI" id="CHEBI:132124"/>
        <dbReference type="EC" id="1.3.5.3"/>
    </reaction>
</comment>
<dbReference type="PANTHER" id="PTHR38030:SF2">
    <property type="entry name" value="PROTOPORPHYRINOGEN IX DEHYDROGENASE [QUINONE]"/>
    <property type="match status" value="1"/>
</dbReference>
<dbReference type="Proteomes" id="UP000277864">
    <property type="component" value="Unassembled WGS sequence"/>
</dbReference>
<evidence type="ECO:0000256" key="3">
    <source>
        <dbReference type="ARBA" id="ARBA00022741"/>
    </source>
</evidence>
<evidence type="ECO:0000256" key="2">
    <source>
        <dbReference type="ARBA" id="ARBA00022643"/>
    </source>
</evidence>
<keyword evidence="5" id="KW-0472">Membrane</keyword>
<accession>A0A3S0AWJ0</accession>
<dbReference type="GO" id="GO:0010181">
    <property type="term" value="F:FMN binding"/>
    <property type="evidence" value="ECO:0007669"/>
    <property type="project" value="UniProtKB-UniRule"/>
</dbReference>
<dbReference type="OrthoDB" id="2146857at2"/>
<keyword evidence="2 7" id="KW-0288">FMN</keyword>
<dbReference type="Pfam" id="PF12724">
    <property type="entry name" value="Flavodoxin_5"/>
    <property type="match status" value="1"/>
</dbReference>
<reference evidence="9 10" key="1">
    <citation type="submission" date="2018-03" db="EMBL/GenBank/DDBJ databases">
        <authorList>
            <person name="Gulvik C.A."/>
        </authorList>
    </citation>
    <scope>NUCLEOTIDE SEQUENCE [LARGE SCALE GENOMIC DNA]</scope>
    <source>
        <strain evidence="9 10">JCM 31581</strain>
    </source>
</reference>
<dbReference type="EMBL" id="PXZH01000006">
    <property type="protein sequence ID" value="RST88780.1"/>
    <property type="molecule type" value="Genomic_DNA"/>
</dbReference>
<comment type="cofactor">
    <cofactor evidence="7">
        <name>FMN</name>
        <dbReference type="ChEBI" id="CHEBI:58210"/>
    </cofactor>
    <text evidence="7">Binds 1 FMN non-covalently per subunit.</text>
</comment>
<comment type="caution">
    <text evidence="9">The sequence shown here is derived from an EMBL/GenBank/DDBJ whole genome shotgun (WGS) entry which is preliminary data.</text>
</comment>
<comment type="catalytic activity">
    <reaction evidence="7">
        <text>protoporphyrinogen IX + 3 a menaquinone = protoporphyrin IX + 3 a menaquinol</text>
        <dbReference type="Rhea" id="RHEA:27409"/>
        <dbReference type="Rhea" id="RHEA-COMP:9537"/>
        <dbReference type="Rhea" id="RHEA-COMP:9539"/>
        <dbReference type="ChEBI" id="CHEBI:16374"/>
        <dbReference type="ChEBI" id="CHEBI:18151"/>
        <dbReference type="ChEBI" id="CHEBI:57306"/>
        <dbReference type="ChEBI" id="CHEBI:57307"/>
        <dbReference type="EC" id="1.3.5.3"/>
    </reaction>
</comment>
<proteinExistence type="inferred from homology"/>
<protein>
    <recommendedName>
        <fullName evidence="7">Protoporphyrinogen IX dehydrogenase [quinone]</fullName>
        <ecNumber evidence="7">1.3.5.3</ecNumber>
    </recommendedName>
    <alternativeName>
        <fullName evidence="7">Protoporphyrinogen IX dehydrogenase [menaquinone]</fullName>
    </alternativeName>
    <alternativeName>
        <fullName evidence="7">Protoporphyrinogen IX dehydrogenase [ubiquinone]</fullName>
    </alternativeName>
    <alternativeName>
        <fullName evidence="7">Protoporphyrinogen oxidase</fullName>
        <shortName evidence="7">PPO</shortName>
    </alternativeName>
</protein>
<comment type="pathway">
    <text evidence="7">Porphyrin-containing compound metabolism; protoporphyrin-IX biosynthesis; protoporphyrin-IX from protoporphyrinogen-IX: step 1/1.</text>
</comment>
<dbReference type="RefSeq" id="WP_125943874.1">
    <property type="nucleotide sequence ID" value="NZ_PXZH01000006.1"/>
</dbReference>
<dbReference type="EC" id="1.3.5.3" evidence="7"/>
<sequence length="171" mass="20132">MTTYLILYTTVDGQTKKIAQFLAEKLAGKVTCQPLEEDIELQSFDKIIIGSSIRYGHFPKKLYRFVKKHQSILEEKQADFFGVNLIARSPEKQKVENNVYVRKFLEKVTWQPKNVYIFAGALLYTKYRFFDRKMIQFIMKLTEGPTDPQVDSEFTDWKQVTSYANQLNHEK</sequence>
<comment type="catalytic activity">
    <reaction evidence="7">
        <text>protoporphyrinogen IX + 3 a ubiquinone = protoporphyrin IX + 3 a ubiquinol</text>
        <dbReference type="Rhea" id="RHEA:63936"/>
        <dbReference type="Rhea" id="RHEA-COMP:9565"/>
        <dbReference type="Rhea" id="RHEA-COMP:9566"/>
        <dbReference type="ChEBI" id="CHEBI:16389"/>
        <dbReference type="ChEBI" id="CHEBI:17976"/>
        <dbReference type="ChEBI" id="CHEBI:57306"/>
        <dbReference type="ChEBI" id="CHEBI:57307"/>
    </reaction>
</comment>
<evidence type="ECO:0000313" key="9">
    <source>
        <dbReference type="EMBL" id="RST88780.1"/>
    </source>
</evidence>
<dbReference type="HAMAP" id="MF_00853">
    <property type="entry name" value="HemG"/>
    <property type="match status" value="1"/>
</dbReference>
<dbReference type="NCBIfam" id="NF008316">
    <property type="entry name" value="PRK11104.1"/>
    <property type="match status" value="1"/>
</dbReference>
<dbReference type="GO" id="GO:0006782">
    <property type="term" value="P:protoporphyrinogen IX biosynthetic process"/>
    <property type="evidence" value="ECO:0007669"/>
    <property type="project" value="UniProtKB-UniRule"/>
</dbReference>
<evidence type="ECO:0000313" key="10">
    <source>
        <dbReference type="Proteomes" id="UP000277864"/>
    </source>
</evidence>
<comment type="function">
    <text evidence="7">Catalyzes the 6-electron oxidation of protoporphyrinogen IX to form protoporphyrin IX; under anaerobic conditions uses menaquinone as an electron acceptor, under aerobic conditions uses ubiquinone as an electron acceptor.</text>
</comment>
<feature type="domain" description="Flavodoxin" evidence="8">
    <location>
        <begin position="5"/>
        <end position="148"/>
    </location>
</feature>
<evidence type="ECO:0000256" key="7">
    <source>
        <dbReference type="HAMAP-Rule" id="MF_00853"/>
    </source>
</evidence>
<keyword evidence="6 7" id="KW-0627">Porphyrin biosynthesis</keyword>
<dbReference type="PANTHER" id="PTHR38030">
    <property type="entry name" value="PROTOPORPHYRINOGEN IX DEHYDROGENASE [MENAQUINONE]"/>
    <property type="match status" value="1"/>
</dbReference>
<evidence type="ECO:0000256" key="6">
    <source>
        <dbReference type="ARBA" id="ARBA00023244"/>
    </source>
</evidence>
<dbReference type="GO" id="GO:0070819">
    <property type="term" value="F:menaquinone-dependent protoporphyrinogen oxidase activity"/>
    <property type="evidence" value="ECO:0007669"/>
    <property type="project" value="UniProtKB-UniRule"/>
</dbReference>
<evidence type="ECO:0000259" key="8">
    <source>
        <dbReference type="Pfam" id="PF12724"/>
    </source>
</evidence>
<keyword evidence="3 7" id="KW-0547">Nucleotide-binding</keyword>
<keyword evidence="10" id="KW-1185">Reference proteome</keyword>
<dbReference type="GO" id="GO:0004729">
    <property type="term" value="F:oxygen-dependent protoporphyrinogen oxidase activity"/>
    <property type="evidence" value="ECO:0007669"/>
    <property type="project" value="InterPro"/>
</dbReference>
<dbReference type="GO" id="GO:0005886">
    <property type="term" value="C:plasma membrane"/>
    <property type="evidence" value="ECO:0007669"/>
    <property type="project" value="UniProtKB-SubCell"/>
</dbReference>
<dbReference type="InterPro" id="IPR029039">
    <property type="entry name" value="Flavoprotein-like_sf"/>
</dbReference>
<evidence type="ECO:0000256" key="1">
    <source>
        <dbReference type="ARBA" id="ARBA00022630"/>
    </source>
</evidence>
<dbReference type="UniPathway" id="UPA00251">
    <property type="reaction ID" value="UER00324"/>
</dbReference>
<evidence type="ECO:0000256" key="5">
    <source>
        <dbReference type="ARBA" id="ARBA00023136"/>
    </source>
</evidence>
<dbReference type="Gene3D" id="3.40.50.360">
    <property type="match status" value="1"/>
</dbReference>
<name>A0A3S0AWJ0_9ENTE</name>
<dbReference type="SUPFAM" id="SSF52218">
    <property type="entry name" value="Flavoproteins"/>
    <property type="match status" value="1"/>
</dbReference>
<evidence type="ECO:0000256" key="4">
    <source>
        <dbReference type="ARBA" id="ARBA00023002"/>
    </source>
</evidence>
<organism evidence="9 10">
    <name type="scientific">Vagococcus humatus</name>
    <dbReference type="NCBI Taxonomy" id="1889241"/>
    <lineage>
        <taxon>Bacteria</taxon>
        <taxon>Bacillati</taxon>
        <taxon>Bacillota</taxon>
        <taxon>Bacilli</taxon>
        <taxon>Lactobacillales</taxon>
        <taxon>Enterococcaceae</taxon>
        <taxon>Vagococcus</taxon>
    </lineage>
</organism>
<dbReference type="InterPro" id="IPR026816">
    <property type="entry name" value="Flavodoxin_dom"/>
</dbReference>
<dbReference type="AlphaFoldDB" id="A0A3S0AWJ0"/>
<keyword evidence="1 7" id="KW-0285">Flavoprotein</keyword>
<gene>
    <name evidence="7" type="primary">hemG</name>
    <name evidence="9" type="ORF">C7P63_09280</name>
</gene>